<reference evidence="3" key="1">
    <citation type="journal article" date="2018" name="Nat. Microbiol.">
        <title>Leveraging single-cell genomics to expand the fungal tree of life.</title>
        <authorList>
            <person name="Ahrendt S.R."/>
            <person name="Quandt C.A."/>
            <person name="Ciobanu D."/>
            <person name="Clum A."/>
            <person name="Salamov A."/>
            <person name="Andreopoulos B."/>
            <person name="Cheng J.F."/>
            <person name="Woyke T."/>
            <person name="Pelin A."/>
            <person name="Henrissat B."/>
            <person name="Reynolds N.K."/>
            <person name="Benny G.L."/>
            <person name="Smith M.E."/>
            <person name="James T.Y."/>
            <person name="Grigoriev I.V."/>
        </authorList>
    </citation>
    <scope>NUCLEOTIDE SEQUENCE [LARGE SCALE GENOMIC DNA]</scope>
    <source>
        <strain evidence="3">ATCC 52028</strain>
    </source>
</reference>
<gene>
    <name evidence="2" type="ORF">CXG81DRAFT_12843</name>
</gene>
<dbReference type="GO" id="GO:0005634">
    <property type="term" value="C:nucleus"/>
    <property type="evidence" value="ECO:0007669"/>
    <property type="project" value="TreeGrafter"/>
</dbReference>
<evidence type="ECO:0000313" key="2">
    <source>
        <dbReference type="EMBL" id="RKP00762.1"/>
    </source>
</evidence>
<evidence type="ECO:0000256" key="1">
    <source>
        <dbReference type="ARBA" id="ARBA00006781"/>
    </source>
</evidence>
<name>A0A4P9X6H5_9FUNG</name>
<dbReference type="InterPro" id="IPR025602">
    <property type="entry name" value="BCP1_family"/>
</dbReference>
<dbReference type="STRING" id="1555241.A0A4P9X6H5"/>
<dbReference type="PANTHER" id="PTHR13261:SF0">
    <property type="entry name" value="BRCA2 AND CDKN1A-INTERACTING PROTEIN"/>
    <property type="match status" value="1"/>
</dbReference>
<dbReference type="PANTHER" id="PTHR13261">
    <property type="entry name" value="BRCA2 AND CDKN1A INTERACTING PROTEIN"/>
    <property type="match status" value="1"/>
</dbReference>
<sequence>DIVNVDFEFCEIKPIDFQGLKTLFGQTLASDADDLDISGLADDMIAHNAIGTTIKVEAAEGEEADPYAAMTLIDLAPGDRAAEAAEAVAGFKRYLLSRCGPRATRPLPSALRAVLSQPDARAAYLFNERLINMPPQVVPSLLRLTMQEYGAAVQARPASAFQYFLLVSKTYTEVAAKVTEDGEDVAELVPTTTANKAVYRYHPEDDLFAKHATFRGAFALKNSGVSDAKRAFQDLGIAPARELLILTRPQLDAAVAEITQLLDAASAS</sequence>
<dbReference type="OrthoDB" id="27543at2759"/>
<dbReference type="PIRSF" id="PIRSF028983">
    <property type="entry name" value="BCP1"/>
    <property type="match status" value="1"/>
</dbReference>
<evidence type="ECO:0008006" key="4">
    <source>
        <dbReference type="Google" id="ProtNLM"/>
    </source>
</evidence>
<dbReference type="AlphaFoldDB" id="A0A4P9X6H5"/>
<feature type="non-terminal residue" evidence="2">
    <location>
        <position position="1"/>
    </location>
</feature>
<dbReference type="Pfam" id="PF13862">
    <property type="entry name" value="BCCIP"/>
    <property type="match status" value="1"/>
</dbReference>
<comment type="similarity">
    <text evidence="1">Belongs to the BCP1 family.</text>
</comment>
<keyword evidence="3" id="KW-1185">Reference proteome</keyword>
<organism evidence="2 3">
    <name type="scientific">Caulochytrium protostelioides</name>
    <dbReference type="NCBI Taxonomy" id="1555241"/>
    <lineage>
        <taxon>Eukaryota</taxon>
        <taxon>Fungi</taxon>
        <taxon>Fungi incertae sedis</taxon>
        <taxon>Chytridiomycota</taxon>
        <taxon>Chytridiomycota incertae sedis</taxon>
        <taxon>Chytridiomycetes</taxon>
        <taxon>Caulochytriales</taxon>
        <taxon>Caulochytriaceae</taxon>
        <taxon>Caulochytrium</taxon>
    </lineage>
</organism>
<accession>A0A4P9X6H5</accession>
<evidence type="ECO:0000313" key="3">
    <source>
        <dbReference type="Proteomes" id="UP000274922"/>
    </source>
</evidence>
<dbReference type="EMBL" id="ML014200">
    <property type="protein sequence ID" value="RKP00762.1"/>
    <property type="molecule type" value="Genomic_DNA"/>
</dbReference>
<protein>
    <recommendedName>
        <fullName evidence="4">Protein BCP1</fullName>
    </recommendedName>
</protein>
<proteinExistence type="inferred from homology"/>
<dbReference type="Proteomes" id="UP000274922">
    <property type="component" value="Unassembled WGS sequence"/>
</dbReference>